<proteinExistence type="predicted"/>
<dbReference type="EMBL" id="JAHRHJ020000008">
    <property type="protein sequence ID" value="KAH9305438.1"/>
    <property type="molecule type" value="Genomic_DNA"/>
</dbReference>
<dbReference type="PANTHER" id="PTHR37744">
    <property type="entry name" value="STAR LIPID TRANSFER-LIKE PROTEIN"/>
    <property type="match status" value="1"/>
</dbReference>
<feature type="non-terminal residue" evidence="1">
    <location>
        <position position="88"/>
    </location>
</feature>
<gene>
    <name evidence="1" type="ORF">KI387_009842</name>
</gene>
<comment type="caution">
    <text evidence="1">The sequence shown here is derived from an EMBL/GenBank/DDBJ whole genome shotgun (WGS) entry which is preliminary data.</text>
</comment>
<dbReference type="PANTHER" id="PTHR37744:SF1">
    <property type="entry name" value="STAR LIPID TRANSFER-LIKE PROTEIN"/>
    <property type="match status" value="1"/>
</dbReference>
<evidence type="ECO:0000313" key="1">
    <source>
        <dbReference type="EMBL" id="KAH9305438.1"/>
    </source>
</evidence>
<protein>
    <submittedName>
        <fullName evidence="1">Uncharacterized protein</fullName>
    </submittedName>
</protein>
<dbReference type="Proteomes" id="UP000824469">
    <property type="component" value="Unassembled WGS sequence"/>
</dbReference>
<accession>A0AA38FKV7</accession>
<dbReference type="OMA" id="RLMPFKA"/>
<keyword evidence="2" id="KW-1185">Reference proteome</keyword>
<reference evidence="1 2" key="1">
    <citation type="journal article" date="2021" name="Nat. Plants">
        <title>The Taxus genome provides insights into paclitaxel biosynthesis.</title>
        <authorList>
            <person name="Xiong X."/>
            <person name="Gou J."/>
            <person name="Liao Q."/>
            <person name="Li Y."/>
            <person name="Zhou Q."/>
            <person name="Bi G."/>
            <person name="Li C."/>
            <person name="Du R."/>
            <person name="Wang X."/>
            <person name="Sun T."/>
            <person name="Guo L."/>
            <person name="Liang H."/>
            <person name="Lu P."/>
            <person name="Wu Y."/>
            <person name="Zhang Z."/>
            <person name="Ro D.K."/>
            <person name="Shang Y."/>
            <person name="Huang S."/>
            <person name="Yan J."/>
        </authorList>
    </citation>
    <scope>NUCLEOTIDE SEQUENCE [LARGE SCALE GENOMIC DNA]</scope>
    <source>
        <strain evidence="1">Ta-2019</strain>
    </source>
</reference>
<dbReference type="AlphaFoldDB" id="A0AA38FKV7"/>
<sequence>MRGGLGGGFWWGACGVGQLVLATAAYRRGCGDALMPLKAFGVASLYVGAGACALGGALHLSGIKQVGDLVRIGESIRKILGAPPRNHS</sequence>
<evidence type="ECO:0000313" key="2">
    <source>
        <dbReference type="Proteomes" id="UP000824469"/>
    </source>
</evidence>
<organism evidence="1 2">
    <name type="scientific">Taxus chinensis</name>
    <name type="common">Chinese yew</name>
    <name type="synonym">Taxus wallichiana var. chinensis</name>
    <dbReference type="NCBI Taxonomy" id="29808"/>
    <lineage>
        <taxon>Eukaryota</taxon>
        <taxon>Viridiplantae</taxon>
        <taxon>Streptophyta</taxon>
        <taxon>Embryophyta</taxon>
        <taxon>Tracheophyta</taxon>
        <taxon>Spermatophyta</taxon>
        <taxon>Pinopsida</taxon>
        <taxon>Pinidae</taxon>
        <taxon>Conifers II</taxon>
        <taxon>Cupressales</taxon>
        <taxon>Taxaceae</taxon>
        <taxon>Taxus</taxon>
    </lineage>
</organism>
<name>A0AA38FKV7_TAXCH</name>